<comment type="caution">
    <text evidence="1">The sequence shown here is derived from an EMBL/GenBank/DDBJ whole genome shotgun (WGS) entry which is preliminary data.</text>
</comment>
<dbReference type="Proteomes" id="UP000774689">
    <property type="component" value="Unassembled WGS sequence"/>
</dbReference>
<keyword evidence="1" id="KW-0378">Hydrolase</keyword>
<evidence type="ECO:0000313" key="1">
    <source>
        <dbReference type="EMBL" id="NIY56314.1"/>
    </source>
</evidence>
<dbReference type="GO" id="GO:0016787">
    <property type="term" value="F:hydrolase activity"/>
    <property type="evidence" value="ECO:0007669"/>
    <property type="project" value="UniProtKB-KW"/>
</dbReference>
<proteinExistence type="predicted"/>
<evidence type="ECO:0000313" key="2">
    <source>
        <dbReference type="Proteomes" id="UP000774689"/>
    </source>
</evidence>
<dbReference type="GeneID" id="45433935"/>
<accession>A0AAP7KJV3</accession>
<sequence length="132" mass="15412">MFNEMVSKASRLAVLENNLLRISAIVDKQSINFYNSEVFNFPHFDVDIPLLSIEIITEYFPEDYISKIKIPIFIVSAKNDTVVPVQESEILFEKANEPKQYHCDGTGHYDVYVGDRLKEISNKQLEWFNKYL</sequence>
<organism evidence="1 2">
    <name type="scientific">Francisella orientalis</name>
    <dbReference type="NCBI Taxonomy" id="299583"/>
    <lineage>
        <taxon>Bacteria</taxon>
        <taxon>Pseudomonadati</taxon>
        <taxon>Pseudomonadota</taxon>
        <taxon>Gammaproteobacteria</taxon>
        <taxon>Thiotrichales</taxon>
        <taxon>Francisellaceae</taxon>
        <taxon>Francisella</taxon>
    </lineage>
</organism>
<reference evidence="1" key="1">
    <citation type="journal article" date="2020" name="Int. J. Syst. Evol. Microbiol.">
        <title>Reclassification of Francisella noatunensis subsp. orientalis Ottem et al. 2009 as Francisella orientalis sp. nov., Francisella noatunensis subsp. chilensis subsp. nov. and emended description of Francisella noatunensis.</title>
        <authorList>
            <person name="Ramirez-Paredes J.G."/>
            <person name="Larsson P."/>
            <person name="Thompson K.D."/>
            <person name="Penman D.J."/>
            <person name="Busse H.J."/>
            <person name="Ohrman C."/>
            <person name="Sjodin A."/>
            <person name="Soto E."/>
            <person name="Richards R.H."/>
            <person name="Adams A."/>
            <person name="Colquhoun D.J."/>
        </authorList>
    </citation>
    <scope>NUCLEOTIDE SEQUENCE</scope>
    <source>
        <strain evidence="1">LADL-07285A</strain>
    </source>
</reference>
<dbReference type="InterPro" id="IPR029058">
    <property type="entry name" value="AB_hydrolase_fold"/>
</dbReference>
<dbReference type="AlphaFoldDB" id="A0AAP7KJV3"/>
<dbReference type="SUPFAM" id="SSF53474">
    <property type="entry name" value="alpha/beta-Hydrolases"/>
    <property type="match status" value="1"/>
</dbReference>
<protein>
    <submittedName>
        <fullName evidence="1">Alpha/beta hydrolase</fullName>
    </submittedName>
</protein>
<dbReference type="Gene3D" id="3.40.50.1820">
    <property type="entry name" value="alpha/beta hydrolase"/>
    <property type="match status" value="1"/>
</dbReference>
<dbReference type="RefSeq" id="WP_050346498.1">
    <property type="nucleotide sequence ID" value="NZ_CP011923.2"/>
</dbReference>
<dbReference type="EMBL" id="QPQM01000004">
    <property type="protein sequence ID" value="NIY56314.1"/>
    <property type="molecule type" value="Genomic_DNA"/>
</dbReference>
<name>A0AAP7KJV3_9GAMM</name>
<gene>
    <name evidence="1" type="ORF">CHQ83_02680</name>
</gene>